<dbReference type="Pfam" id="PF06838">
    <property type="entry name" value="Met_gamma_lyase"/>
    <property type="match status" value="1"/>
</dbReference>
<organism evidence="1 2">
    <name type="scientific">Loigolactobacillus zhaoyuanensis</name>
    <dbReference type="NCBI Taxonomy" id="2486017"/>
    <lineage>
        <taxon>Bacteria</taxon>
        <taxon>Bacillati</taxon>
        <taxon>Bacillota</taxon>
        <taxon>Bacilli</taxon>
        <taxon>Lactobacillales</taxon>
        <taxon>Lactobacillaceae</taxon>
        <taxon>Loigolactobacillus</taxon>
    </lineage>
</organism>
<dbReference type="PANTHER" id="PTHR46658:SF1">
    <property type="entry name" value="CYS OR MET METABOLISM PYRIDOXAL-PHOSPHATE-DEPENDENT ENZYME"/>
    <property type="match status" value="1"/>
</dbReference>
<comment type="caution">
    <text evidence="1">The sequence shown here is derived from an EMBL/GenBank/DDBJ whole genome shotgun (WGS) entry which is preliminary data.</text>
</comment>
<proteinExistence type="predicted"/>
<dbReference type="EMBL" id="JBGQPK010000001">
    <property type="protein sequence ID" value="MFL2028006.1"/>
    <property type="molecule type" value="Genomic_DNA"/>
</dbReference>
<keyword evidence="2" id="KW-1185">Reference proteome</keyword>
<accession>A0ABW8U7Y1</accession>
<dbReference type="Gene3D" id="3.90.1150.60">
    <property type="entry name" value="Methioning gamme-lyase, C-terminal domain"/>
    <property type="match status" value="1"/>
</dbReference>
<dbReference type="RefSeq" id="WP_407136613.1">
    <property type="nucleotide sequence ID" value="NZ_JBGQPK010000001.1"/>
</dbReference>
<dbReference type="InterPro" id="IPR009651">
    <property type="entry name" value="Met_g_lyase_put"/>
</dbReference>
<dbReference type="InterPro" id="IPR015424">
    <property type="entry name" value="PyrdxlP-dep_Trfase"/>
</dbReference>
<keyword evidence="1" id="KW-0808">Transferase</keyword>
<keyword evidence="1" id="KW-0032">Aminotransferase</keyword>
<sequence length="421" mass="44771">MVENWQQIDPKLQQLVAQVDQQIQPQLAEISQQVLYNQHKVLTAFRDHQVATASFAGTTGYGYDDEGRDQLDAIYAQAFGGEAAIVRPQFVSGTHAIGTAFFGLLRPGDELLYLTGMPYDTLQEVIGVVGNGIGSLKEFGISFDHVPLTAAGKVALDQIAAHLKPQTKVVAIQRSRGYSSRDSFTVAEIAVMIKAVRKIAPTVTIFVDNCYGEFSETEEPLAVGADLMAGSLIKNPGGGLAKTGGYVAGRRDLVERVGYALTVPGIGAAEAATLNSMADMFQGFFLAPHVVGEAIKGAIFTAALLGQLKLDVHPTWQAPRTDLIQTVNFGNAAAMVTFAKAIQQFSPVDAFVAPIPSEMAGYADSIIMAAGTFVQGASVELSADGPLRPPYTLYIQGGLTFEHVKLAITAAANSVFFAEKP</sequence>
<name>A0ABW8U7Y1_9LACO</name>
<gene>
    <name evidence="1" type="ORF">ACEN34_00025</name>
</gene>
<evidence type="ECO:0000313" key="1">
    <source>
        <dbReference type="EMBL" id="MFL2028006.1"/>
    </source>
</evidence>
<dbReference type="Gene3D" id="3.40.640.10">
    <property type="entry name" value="Type I PLP-dependent aspartate aminotransferase-like (Major domain)"/>
    <property type="match status" value="1"/>
</dbReference>
<evidence type="ECO:0000313" key="2">
    <source>
        <dbReference type="Proteomes" id="UP001625389"/>
    </source>
</evidence>
<reference evidence="1 2" key="1">
    <citation type="submission" date="2024-08" db="EMBL/GenBank/DDBJ databases">
        <authorList>
            <person name="Arias E."/>
        </authorList>
    </citation>
    <scope>NUCLEOTIDE SEQUENCE [LARGE SCALE GENOMIC DNA]</scope>
    <source>
        <strain evidence="1 2">FAM 25317</strain>
    </source>
</reference>
<dbReference type="GO" id="GO:0008483">
    <property type="term" value="F:transaminase activity"/>
    <property type="evidence" value="ECO:0007669"/>
    <property type="project" value="UniProtKB-KW"/>
</dbReference>
<dbReference type="Proteomes" id="UP001625389">
    <property type="component" value="Unassembled WGS sequence"/>
</dbReference>
<dbReference type="InterPro" id="IPR015421">
    <property type="entry name" value="PyrdxlP-dep_Trfase_major"/>
</dbReference>
<dbReference type="PANTHER" id="PTHR46658">
    <property type="entry name" value="CYS OR MET METABOLISM PYRIDOXAL-PHOSPHATE-DEPENDENT ENZYME"/>
    <property type="match status" value="1"/>
</dbReference>
<dbReference type="SUPFAM" id="SSF53383">
    <property type="entry name" value="PLP-dependent transferases"/>
    <property type="match status" value="1"/>
</dbReference>
<protein>
    <submittedName>
        <fullName evidence="1">Aminotransferase class I/II-fold pyridoxal phosphate-dependent enzyme</fullName>
    </submittedName>
</protein>